<evidence type="ECO:0000256" key="2">
    <source>
        <dbReference type="ARBA" id="ARBA00023136"/>
    </source>
</evidence>
<feature type="compositionally biased region" description="Pro residues" evidence="3">
    <location>
        <begin position="1"/>
        <end position="14"/>
    </location>
</feature>
<name>A0A2G9G5I4_9LAMI</name>
<dbReference type="Proteomes" id="UP000231279">
    <property type="component" value="Unassembled WGS sequence"/>
</dbReference>
<feature type="region of interest" description="Disordered" evidence="3">
    <location>
        <begin position="1"/>
        <end position="38"/>
    </location>
</feature>
<keyword evidence="4" id="KW-0812">Transmembrane</keyword>
<gene>
    <name evidence="5" type="ORF">CDL12_26928</name>
</gene>
<dbReference type="STRING" id="429701.A0A2G9G5I4"/>
<sequence>MSTAQPTPPAPLQKPPGYRDPTIPTRHPPPTRKAVKLPPSFYQNERRNSCYRTCCCCFCIVIFLLILLLIAAGATFYVWFQPRLPEVHLKSINFTKFNISAAADGPELDAETTVGVEIKNPSRNLGLEYGKSRVSLNAINGNVNLGEQLLNGFTQDKNNVTTLKFVMKVKNEILDEKSAQELKNGYKSKNLMVNVAVKTGIGFKGSGWKTGVVPAEVVCEGVRLNRVQAGGASPECRFMLVNWLSIN</sequence>
<dbReference type="AlphaFoldDB" id="A0A2G9G5I4"/>
<proteinExistence type="predicted"/>
<evidence type="ECO:0008006" key="7">
    <source>
        <dbReference type="Google" id="ProtNLM"/>
    </source>
</evidence>
<evidence type="ECO:0000256" key="3">
    <source>
        <dbReference type="SAM" id="MobiDB-lite"/>
    </source>
</evidence>
<keyword evidence="4" id="KW-1133">Transmembrane helix</keyword>
<dbReference type="PANTHER" id="PTHR31234">
    <property type="entry name" value="LATE EMBRYOGENESIS ABUNDANT (LEA) HYDROXYPROLINE-RICH GLYCOPROTEIN FAMILY"/>
    <property type="match status" value="1"/>
</dbReference>
<dbReference type="GO" id="GO:0005886">
    <property type="term" value="C:plasma membrane"/>
    <property type="evidence" value="ECO:0007669"/>
    <property type="project" value="TreeGrafter"/>
</dbReference>
<protein>
    <recommendedName>
        <fullName evidence="7">Late embryogenesis abundant protein LEA-2 subgroup domain-containing protein</fullName>
    </recommendedName>
</protein>
<evidence type="ECO:0000256" key="1">
    <source>
        <dbReference type="ARBA" id="ARBA00004370"/>
    </source>
</evidence>
<evidence type="ECO:0000313" key="6">
    <source>
        <dbReference type="Proteomes" id="UP000231279"/>
    </source>
</evidence>
<reference evidence="6" key="1">
    <citation type="journal article" date="2018" name="Gigascience">
        <title>Genome assembly of the Pink Ipe (Handroanthus impetiginosus, Bignoniaceae), a highly valued, ecologically keystone Neotropical timber forest tree.</title>
        <authorList>
            <person name="Silva-Junior O.B."/>
            <person name="Grattapaglia D."/>
            <person name="Novaes E."/>
            <person name="Collevatti R.G."/>
        </authorList>
    </citation>
    <scope>NUCLEOTIDE SEQUENCE [LARGE SCALE GENOMIC DNA]</scope>
    <source>
        <strain evidence="6">cv. UFG-1</strain>
    </source>
</reference>
<keyword evidence="2 4" id="KW-0472">Membrane</keyword>
<evidence type="ECO:0000313" key="5">
    <source>
        <dbReference type="EMBL" id="PIN00568.1"/>
    </source>
</evidence>
<dbReference type="EMBL" id="NKXS01006891">
    <property type="protein sequence ID" value="PIN00568.1"/>
    <property type="molecule type" value="Genomic_DNA"/>
</dbReference>
<dbReference type="PANTHER" id="PTHR31234:SF35">
    <property type="entry name" value="LATE EMBRYOGENESIS ABUNDANT (LEA) HYDROXYPROLINE-RICH GLYCOPROTEIN FAMILY"/>
    <property type="match status" value="1"/>
</dbReference>
<dbReference type="InterPro" id="IPR044839">
    <property type="entry name" value="NDR1-like"/>
</dbReference>
<evidence type="ECO:0000256" key="4">
    <source>
        <dbReference type="SAM" id="Phobius"/>
    </source>
</evidence>
<comment type="caution">
    <text evidence="5">The sequence shown here is derived from an EMBL/GenBank/DDBJ whole genome shotgun (WGS) entry which is preliminary data.</text>
</comment>
<organism evidence="5 6">
    <name type="scientific">Handroanthus impetiginosus</name>
    <dbReference type="NCBI Taxonomy" id="429701"/>
    <lineage>
        <taxon>Eukaryota</taxon>
        <taxon>Viridiplantae</taxon>
        <taxon>Streptophyta</taxon>
        <taxon>Embryophyta</taxon>
        <taxon>Tracheophyta</taxon>
        <taxon>Spermatophyta</taxon>
        <taxon>Magnoliopsida</taxon>
        <taxon>eudicotyledons</taxon>
        <taxon>Gunneridae</taxon>
        <taxon>Pentapetalae</taxon>
        <taxon>asterids</taxon>
        <taxon>lamiids</taxon>
        <taxon>Lamiales</taxon>
        <taxon>Bignoniaceae</taxon>
        <taxon>Crescentiina</taxon>
        <taxon>Tabebuia alliance</taxon>
        <taxon>Handroanthus</taxon>
    </lineage>
</organism>
<feature type="compositionally biased region" description="Low complexity" evidence="3">
    <location>
        <begin position="15"/>
        <end position="25"/>
    </location>
</feature>
<dbReference type="GO" id="GO:0098542">
    <property type="term" value="P:defense response to other organism"/>
    <property type="evidence" value="ECO:0007669"/>
    <property type="project" value="InterPro"/>
</dbReference>
<comment type="subcellular location">
    <subcellularLocation>
        <location evidence="1">Membrane</location>
    </subcellularLocation>
</comment>
<feature type="transmembrane region" description="Helical" evidence="4">
    <location>
        <begin position="55"/>
        <end position="80"/>
    </location>
</feature>
<dbReference type="OrthoDB" id="777695at2759"/>
<accession>A0A2G9G5I4</accession>
<keyword evidence="6" id="KW-1185">Reference proteome</keyword>